<evidence type="ECO:0000313" key="2">
    <source>
        <dbReference type="Proteomes" id="UP001150603"/>
    </source>
</evidence>
<sequence length="62" mass="6735">MPPVATRLPGRSQARRFRARPTFTDCTGSSVSRLRFHSARRPAPSEDANTAGCDGDHLASHT</sequence>
<protein>
    <submittedName>
        <fullName evidence="1">Uncharacterized protein</fullName>
    </submittedName>
</protein>
<name>A0ACC1J3Y4_9FUNG</name>
<evidence type="ECO:0000313" key="1">
    <source>
        <dbReference type="EMBL" id="KAJ1936433.1"/>
    </source>
</evidence>
<proteinExistence type="predicted"/>
<keyword evidence="2" id="KW-1185">Reference proteome</keyword>
<organism evidence="1 2">
    <name type="scientific">Linderina macrospora</name>
    <dbReference type="NCBI Taxonomy" id="4868"/>
    <lineage>
        <taxon>Eukaryota</taxon>
        <taxon>Fungi</taxon>
        <taxon>Fungi incertae sedis</taxon>
        <taxon>Zoopagomycota</taxon>
        <taxon>Kickxellomycotina</taxon>
        <taxon>Kickxellomycetes</taxon>
        <taxon>Kickxellales</taxon>
        <taxon>Kickxellaceae</taxon>
        <taxon>Linderina</taxon>
    </lineage>
</organism>
<dbReference type="EMBL" id="JANBPW010003886">
    <property type="protein sequence ID" value="KAJ1936433.1"/>
    <property type="molecule type" value="Genomic_DNA"/>
</dbReference>
<accession>A0ACC1J3Y4</accession>
<dbReference type="Proteomes" id="UP001150603">
    <property type="component" value="Unassembled WGS sequence"/>
</dbReference>
<comment type="caution">
    <text evidence="1">The sequence shown here is derived from an EMBL/GenBank/DDBJ whole genome shotgun (WGS) entry which is preliminary data.</text>
</comment>
<gene>
    <name evidence="1" type="ORF">FBU59_005055</name>
</gene>
<reference evidence="1" key="1">
    <citation type="submission" date="2022-07" db="EMBL/GenBank/DDBJ databases">
        <title>Phylogenomic reconstructions and comparative analyses of Kickxellomycotina fungi.</title>
        <authorList>
            <person name="Reynolds N.K."/>
            <person name="Stajich J.E."/>
            <person name="Barry K."/>
            <person name="Grigoriev I.V."/>
            <person name="Crous P."/>
            <person name="Smith M.E."/>
        </authorList>
    </citation>
    <scope>NUCLEOTIDE SEQUENCE</scope>
    <source>
        <strain evidence="1">NRRL 5244</strain>
    </source>
</reference>